<organism evidence="1 2">
    <name type="scientific">Rhodanobacter umsongensis</name>
    <dbReference type="NCBI Taxonomy" id="633153"/>
    <lineage>
        <taxon>Bacteria</taxon>
        <taxon>Pseudomonadati</taxon>
        <taxon>Pseudomonadota</taxon>
        <taxon>Gammaproteobacteria</taxon>
        <taxon>Lysobacterales</taxon>
        <taxon>Rhodanobacteraceae</taxon>
        <taxon>Rhodanobacter</taxon>
    </lineage>
</organism>
<proteinExistence type="predicted"/>
<dbReference type="RefSeq" id="WP_377302936.1">
    <property type="nucleotide sequence ID" value="NZ_JBHSMK010000003.1"/>
</dbReference>
<dbReference type="EMBL" id="JBHSMK010000003">
    <property type="protein sequence ID" value="MFC5436011.1"/>
    <property type="molecule type" value="Genomic_DNA"/>
</dbReference>
<protein>
    <submittedName>
        <fullName evidence="1">Uncharacterized protein</fullName>
    </submittedName>
</protein>
<keyword evidence="2" id="KW-1185">Reference proteome</keyword>
<name>A0ABW0JJS0_9GAMM</name>
<dbReference type="Proteomes" id="UP001596013">
    <property type="component" value="Unassembled WGS sequence"/>
</dbReference>
<evidence type="ECO:0000313" key="2">
    <source>
        <dbReference type="Proteomes" id="UP001596013"/>
    </source>
</evidence>
<evidence type="ECO:0000313" key="1">
    <source>
        <dbReference type="EMBL" id="MFC5436011.1"/>
    </source>
</evidence>
<accession>A0ABW0JJS0</accession>
<comment type="caution">
    <text evidence="1">The sequence shown here is derived from an EMBL/GenBank/DDBJ whole genome shotgun (WGS) entry which is preliminary data.</text>
</comment>
<gene>
    <name evidence="1" type="ORF">ACFPME_05540</name>
</gene>
<sequence>MSAGACPAPFIGPVYSHVEALTDPRGMVGFALQATKDAFYGQYAPAIGLETETNRY</sequence>
<reference evidence="2" key="1">
    <citation type="journal article" date="2019" name="Int. J. Syst. Evol. Microbiol.">
        <title>The Global Catalogue of Microorganisms (GCM) 10K type strain sequencing project: providing services to taxonomists for standard genome sequencing and annotation.</title>
        <authorList>
            <consortium name="The Broad Institute Genomics Platform"/>
            <consortium name="The Broad Institute Genome Sequencing Center for Infectious Disease"/>
            <person name="Wu L."/>
            <person name="Ma J."/>
        </authorList>
    </citation>
    <scope>NUCLEOTIDE SEQUENCE [LARGE SCALE GENOMIC DNA]</scope>
    <source>
        <strain evidence="2">JCM 17130</strain>
    </source>
</reference>